<name>A0A1T0CKR1_9GAMM</name>
<protein>
    <submittedName>
        <fullName evidence="2">Transcriptional regulator</fullName>
    </submittedName>
</protein>
<dbReference type="Pfam" id="PF13560">
    <property type="entry name" value="HTH_31"/>
    <property type="match status" value="1"/>
</dbReference>
<dbReference type="InterPro" id="IPR010982">
    <property type="entry name" value="Lambda_DNA-bd_dom_sf"/>
</dbReference>
<comment type="caution">
    <text evidence="2">The sequence shown here is derived from an EMBL/GenBank/DDBJ whole genome shotgun (WGS) entry which is preliminary data.</text>
</comment>
<evidence type="ECO:0000313" key="2">
    <source>
        <dbReference type="EMBL" id="OOS22915.1"/>
    </source>
</evidence>
<dbReference type="STRING" id="470453.B0680_08855"/>
<dbReference type="SUPFAM" id="SSF47413">
    <property type="entry name" value="lambda repressor-like DNA-binding domains"/>
    <property type="match status" value="1"/>
</dbReference>
<dbReference type="GO" id="GO:0003677">
    <property type="term" value="F:DNA binding"/>
    <property type="evidence" value="ECO:0007669"/>
    <property type="project" value="InterPro"/>
</dbReference>
<dbReference type="Proteomes" id="UP000189800">
    <property type="component" value="Unassembled WGS sequence"/>
</dbReference>
<dbReference type="CDD" id="cd00093">
    <property type="entry name" value="HTH_XRE"/>
    <property type="match status" value="1"/>
</dbReference>
<proteinExistence type="predicted"/>
<accession>A0A1T0CKR1</accession>
<organism evidence="2 3">
    <name type="scientific">Moraxella pluranimalium</name>
    <dbReference type="NCBI Taxonomy" id="470453"/>
    <lineage>
        <taxon>Bacteria</taxon>
        <taxon>Pseudomonadati</taxon>
        <taxon>Pseudomonadota</taxon>
        <taxon>Gammaproteobacteria</taxon>
        <taxon>Moraxellales</taxon>
        <taxon>Moraxellaceae</taxon>
        <taxon>Moraxella</taxon>
    </lineage>
</organism>
<evidence type="ECO:0000313" key="3">
    <source>
        <dbReference type="Proteomes" id="UP000189800"/>
    </source>
</evidence>
<dbReference type="InterPro" id="IPR001387">
    <property type="entry name" value="Cro/C1-type_HTH"/>
</dbReference>
<dbReference type="OrthoDB" id="9803379at2"/>
<dbReference type="EMBL" id="MUYU01000025">
    <property type="protein sequence ID" value="OOS22915.1"/>
    <property type="molecule type" value="Genomic_DNA"/>
</dbReference>
<gene>
    <name evidence="2" type="ORF">B0680_08855</name>
</gene>
<dbReference type="Gene3D" id="1.10.260.40">
    <property type="entry name" value="lambda repressor-like DNA-binding domains"/>
    <property type="match status" value="1"/>
</dbReference>
<dbReference type="SMART" id="SM00530">
    <property type="entry name" value="HTH_XRE"/>
    <property type="match status" value="1"/>
</dbReference>
<dbReference type="RefSeq" id="WP_078254737.1">
    <property type="nucleotide sequence ID" value="NZ_MUYU01000025.1"/>
</dbReference>
<evidence type="ECO:0000259" key="1">
    <source>
        <dbReference type="PROSITE" id="PS50943"/>
    </source>
</evidence>
<sequence length="82" mass="9650">MTKSIYSPEMIAVRTWLRSERLRLGLTMRELAHRLDRPHSFVQRIEEGDRRLDVVEFVWYCQALGLNPQDGIDLIHQAQSLS</sequence>
<dbReference type="PROSITE" id="PS50943">
    <property type="entry name" value="HTH_CROC1"/>
    <property type="match status" value="1"/>
</dbReference>
<keyword evidence="3" id="KW-1185">Reference proteome</keyword>
<feature type="domain" description="HTH cro/C1-type" evidence="1">
    <location>
        <begin position="17"/>
        <end position="72"/>
    </location>
</feature>
<dbReference type="AlphaFoldDB" id="A0A1T0CKR1"/>
<reference evidence="2 3" key="1">
    <citation type="submission" date="2017-02" db="EMBL/GenBank/DDBJ databases">
        <title>Draft genome sequence of Moraxella pluranimalium CCUG 54913T type strain.</title>
        <authorList>
            <person name="Salva-Serra F."/>
            <person name="Engstrom-Jakobsson H."/>
            <person name="Thorell K."/>
            <person name="Jaen-Luchoro D."/>
            <person name="Gonzales-Siles L."/>
            <person name="Karlsson R."/>
            <person name="Yazdan S."/>
            <person name="Boulund F."/>
            <person name="Johnning A."/>
            <person name="Engstrand L."/>
            <person name="Kristiansson E."/>
            <person name="Moore E."/>
        </authorList>
    </citation>
    <scope>NUCLEOTIDE SEQUENCE [LARGE SCALE GENOMIC DNA]</scope>
    <source>
        <strain evidence="2 3">CCUG 54913</strain>
    </source>
</reference>